<dbReference type="PANTHER" id="PTHR43736">
    <property type="entry name" value="ADP-RIBOSE PYROPHOSPHATASE"/>
    <property type="match status" value="1"/>
</dbReference>
<keyword evidence="4" id="KW-1185">Reference proteome</keyword>
<dbReference type="InterPro" id="IPR015797">
    <property type="entry name" value="NUDIX_hydrolase-like_dom_sf"/>
</dbReference>
<dbReference type="Gene3D" id="1.10.10.10">
    <property type="entry name" value="Winged helix-like DNA-binding domain superfamily/Winged helix DNA-binding domain"/>
    <property type="match status" value="1"/>
</dbReference>
<dbReference type="PANTHER" id="PTHR43736:SF4">
    <property type="entry name" value="SLR1690 PROTEIN"/>
    <property type="match status" value="1"/>
</dbReference>
<dbReference type="InterPro" id="IPR036388">
    <property type="entry name" value="WH-like_DNA-bd_sf"/>
</dbReference>
<protein>
    <submittedName>
        <fullName evidence="3">NUDIX domain-containing protein</fullName>
    </submittedName>
</protein>
<evidence type="ECO:0000256" key="1">
    <source>
        <dbReference type="SAM" id="MobiDB-lite"/>
    </source>
</evidence>
<dbReference type="InterPro" id="IPR000086">
    <property type="entry name" value="NUDIX_hydrolase_dom"/>
</dbReference>
<accession>A0A317QKU1</accession>
<reference evidence="4" key="1">
    <citation type="submission" date="2018-05" db="EMBL/GenBank/DDBJ databases">
        <authorList>
            <person name="Klenk H.-P."/>
            <person name="Huntemann M."/>
            <person name="Clum A."/>
            <person name="Pillay M."/>
            <person name="Palaniappan K."/>
            <person name="Varghese N."/>
            <person name="Mikhailova N."/>
            <person name="Stamatis D."/>
            <person name="Reddy T."/>
            <person name="Daum C."/>
            <person name="Shapiro N."/>
            <person name="Ivanova N."/>
            <person name="Kyrpides N."/>
            <person name="Woyke T."/>
        </authorList>
    </citation>
    <scope>NUCLEOTIDE SEQUENCE [LARGE SCALE GENOMIC DNA]</scope>
    <source>
        <strain evidence="4">DSM 45417</strain>
    </source>
</reference>
<evidence type="ECO:0000259" key="2">
    <source>
        <dbReference type="Pfam" id="PF00293"/>
    </source>
</evidence>
<organism evidence="3 4">
    <name type="scientific">Geodermatophilus normandii</name>
    <dbReference type="NCBI Taxonomy" id="1137989"/>
    <lineage>
        <taxon>Bacteria</taxon>
        <taxon>Bacillati</taxon>
        <taxon>Actinomycetota</taxon>
        <taxon>Actinomycetes</taxon>
        <taxon>Geodermatophilales</taxon>
        <taxon>Geodermatophilaceae</taxon>
        <taxon>Geodermatophilus</taxon>
    </lineage>
</organism>
<proteinExistence type="predicted"/>
<feature type="region of interest" description="Disordered" evidence="1">
    <location>
        <begin position="374"/>
        <end position="398"/>
    </location>
</feature>
<name>A0A317QKU1_9ACTN</name>
<sequence>MYRDSSGRTLEDYPRPSVAVDTAVLTVDRVDGRLEVLQHHRDDDGEWALPGTFLHRGETLEQAVRRSLAAKVGLAEGALRGVHIQQLRVFDEPARDPRGWVLSVAHLAVVPRSRLEPVLADGRVRLQPVDDVRGLTFVDHPAIVRAAVDHVRRQYAVRPDPARLLGDDFSIKELYDLHAAVAGPVDPGTQRPSIDTFRRYMTQGGLITRTEGTTEGRGVMGAPAQLYRRAGDVASEIALVGVRPTRPTRTPSRWLAPSPEEWGLLLDKHSVRPALRTLLAKLAARTRLVATDRPSYVTLHPAEDRPVAAYVHAHRISIVLDPADARTFGAEDAAVRVEQVSARSWHVHVPDAALGEKATRRRARSYLHRALDRSAAGTAKGSGGSGAGGRARAGWDPR</sequence>
<dbReference type="EMBL" id="QGTX01000001">
    <property type="protein sequence ID" value="PWW23494.1"/>
    <property type="molecule type" value="Genomic_DNA"/>
</dbReference>
<evidence type="ECO:0000313" key="4">
    <source>
        <dbReference type="Proteomes" id="UP000246661"/>
    </source>
</evidence>
<dbReference type="Pfam" id="PF00293">
    <property type="entry name" value="NUDIX"/>
    <property type="match status" value="1"/>
</dbReference>
<dbReference type="CDD" id="cd18873">
    <property type="entry name" value="NUDIX_NadM_like"/>
    <property type="match status" value="1"/>
</dbReference>
<dbReference type="Proteomes" id="UP000246661">
    <property type="component" value="Unassembled WGS sequence"/>
</dbReference>
<dbReference type="SUPFAM" id="SSF55811">
    <property type="entry name" value="Nudix"/>
    <property type="match status" value="1"/>
</dbReference>
<feature type="compositionally biased region" description="Gly residues" evidence="1">
    <location>
        <begin position="380"/>
        <end position="391"/>
    </location>
</feature>
<dbReference type="AlphaFoldDB" id="A0A317QKU1"/>
<evidence type="ECO:0000313" key="3">
    <source>
        <dbReference type="EMBL" id="PWW23494.1"/>
    </source>
</evidence>
<dbReference type="Gene3D" id="3.90.79.10">
    <property type="entry name" value="Nucleoside Triphosphate Pyrophosphohydrolase"/>
    <property type="match status" value="1"/>
</dbReference>
<gene>
    <name evidence="3" type="ORF">JD79_02668</name>
</gene>
<feature type="domain" description="Nudix hydrolase" evidence="2">
    <location>
        <begin position="23"/>
        <end position="132"/>
    </location>
</feature>
<comment type="caution">
    <text evidence="3">The sequence shown here is derived from an EMBL/GenBank/DDBJ whole genome shotgun (WGS) entry which is preliminary data.</text>
</comment>